<reference evidence="1 2" key="1">
    <citation type="submission" date="2022-06" db="EMBL/GenBank/DDBJ databases">
        <title>Sequencing the genomes of 1000 actinobacteria strains.</title>
        <authorList>
            <person name="Klenk H.-P."/>
        </authorList>
    </citation>
    <scope>NUCLEOTIDE SEQUENCE [LARGE SCALE GENOMIC DNA]</scope>
    <source>
        <strain evidence="1 2">DSM 44170</strain>
    </source>
</reference>
<dbReference type="Proteomes" id="UP001320766">
    <property type="component" value="Unassembled WGS sequence"/>
</dbReference>
<organism evidence="1 2">
    <name type="scientific">Nonomuraea roseoviolacea subsp. carminata</name>
    <dbReference type="NCBI Taxonomy" id="160689"/>
    <lineage>
        <taxon>Bacteria</taxon>
        <taxon>Bacillati</taxon>
        <taxon>Actinomycetota</taxon>
        <taxon>Actinomycetes</taxon>
        <taxon>Streptosporangiales</taxon>
        <taxon>Streptosporangiaceae</taxon>
        <taxon>Nonomuraea</taxon>
    </lineage>
</organism>
<comment type="caution">
    <text evidence="1">The sequence shown here is derived from an EMBL/GenBank/DDBJ whole genome shotgun (WGS) entry which is preliminary data.</text>
</comment>
<accession>A0ABT1K935</accession>
<proteinExistence type="predicted"/>
<sequence length="37" mass="3731">MVEVPEDGQGGEGAVELGRSEVPVAVGALEVESGETF</sequence>
<evidence type="ECO:0000313" key="1">
    <source>
        <dbReference type="EMBL" id="MCP2349896.1"/>
    </source>
</evidence>
<evidence type="ECO:0000313" key="2">
    <source>
        <dbReference type="Proteomes" id="UP001320766"/>
    </source>
</evidence>
<name>A0ABT1K935_9ACTN</name>
<gene>
    <name evidence="1" type="ORF">HD595_006018</name>
</gene>
<dbReference type="EMBL" id="JAMZEC010000001">
    <property type="protein sequence ID" value="MCP2349896.1"/>
    <property type="molecule type" value="Genomic_DNA"/>
</dbReference>
<protein>
    <submittedName>
        <fullName evidence="1">Uncharacterized protein</fullName>
    </submittedName>
</protein>
<keyword evidence="2" id="KW-1185">Reference proteome</keyword>